<dbReference type="EMBL" id="JAKNAP010000022">
    <property type="protein sequence ID" value="MDE1357271.1"/>
    <property type="molecule type" value="Genomic_DNA"/>
</dbReference>
<dbReference type="RefSeq" id="WP_274673974.1">
    <property type="nucleotide sequence ID" value="NZ_JAKNAP010000022.1"/>
</dbReference>
<feature type="transmembrane region" description="Helical" evidence="1">
    <location>
        <begin position="210"/>
        <end position="227"/>
    </location>
</feature>
<reference evidence="2" key="1">
    <citation type="submission" date="2022-02" db="EMBL/GenBank/DDBJ databases">
        <title>Emergence and expansion in Europe of a Vibrio aestuarianus clonal complex pathogenic for oysters.</title>
        <authorList>
            <person name="Mesnil A."/>
            <person name="Travers M.-A."/>
        </authorList>
    </citation>
    <scope>NUCLEOTIDE SEQUENCE</scope>
    <source>
        <strain evidence="2">151-ITT-15-cp-1</strain>
    </source>
</reference>
<comment type="caution">
    <text evidence="2">The sequence shown here is derived from an EMBL/GenBank/DDBJ whole genome shotgun (WGS) entry which is preliminary data.</text>
</comment>
<gene>
    <name evidence="2" type="primary">wzy</name>
    <name evidence="2" type="ORF">L9W73_08150</name>
</gene>
<keyword evidence="1" id="KW-0812">Transmembrane</keyword>
<feature type="transmembrane region" description="Helical" evidence="1">
    <location>
        <begin position="255"/>
        <end position="276"/>
    </location>
</feature>
<protein>
    <submittedName>
        <fullName evidence="2">O-antigen polysaccharide polymerase Wzy</fullName>
    </submittedName>
</protein>
<evidence type="ECO:0000313" key="3">
    <source>
        <dbReference type="Proteomes" id="UP001140973"/>
    </source>
</evidence>
<name>A0A9X4FL85_9VIBR</name>
<feature type="transmembrane region" description="Helical" evidence="1">
    <location>
        <begin position="34"/>
        <end position="53"/>
    </location>
</feature>
<dbReference type="InterPro" id="IPR029468">
    <property type="entry name" value="O-ag_pol_Wzy"/>
</dbReference>
<feature type="transmembrane region" description="Helical" evidence="1">
    <location>
        <begin position="101"/>
        <end position="121"/>
    </location>
</feature>
<accession>A0A9X4FL85</accession>
<keyword evidence="1" id="KW-0472">Membrane</keyword>
<feature type="transmembrane region" description="Helical" evidence="1">
    <location>
        <begin position="412"/>
        <end position="429"/>
    </location>
</feature>
<feature type="transmembrane region" description="Helical" evidence="1">
    <location>
        <begin position="186"/>
        <end position="203"/>
    </location>
</feature>
<feature type="transmembrane region" description="Helical" evidence="1">
    <location>
        <begin position="65"/>
        <end position="81"/>
    </location>
</feature>
<sequence length="440" mass="50336">MKLIFQKKHIVFSLWLFSFIYIAIYLVSEFIFHIDMYLLLIFFVVSNLSILFVSMTKRDYLSPNALFIVSVLIFILIRPILSGIGDFEVISIGLKINVLNITKAVVFTMVTVNVIAMTALLSSSRIERYYNFIPKINIFNNYIEVLFFSFAILFSLYFLYMSYLGMLKLASGMDYFKFTVSGAYDHLQYFFISKLCYLISYLFSKRKIGIVMIASCCFFTSIGFIIIGLRGYTVAYLFLFLSIINLRYKLKIFPLIIVAAALLMISSVVLNFRLGYNVTSSYIDMLVSPFHQQGASFEVVFGAVNFRDELITCISFIDYFLKEDFGSCVDKVRGVYFSEGGGFASSYFAEVYYLGILPAIFISIVFGISLSFLSSAYVRLRENIYSDKLSGVIVFLLVPNLVYFARSSAFDFVIKMVQVLILVLLILLFKRLMPKNVPSS</sequence>
<proteinExistence type="predicted"/>
<evidence type="ECO:0000313" key="2">
    <source>
        <dbReference type="EMBL" id="MDE1357271.1"/>
    </source>
</evidence>
<organism evidence="2 3">
    <name type="scientific">Vibrio aestuarianus</name>
    <dbReference type="NCBI Taxonomy" id="28171"/>
    <lineage>
        <taxon>Bacteria</taxon>
        <taxon>Pseudomonadati</taxon>
        <taxon>Pseudomonadota</taxon>
        <taxon>Gammaproteobacteria</taxon>
        <taxon>Vibrionales</taxon>
        <taxon>Vibrionaceae</taxon>
        <taxon>Vibrio</taxon>
    </lineage>
</organism>
<feature type="transmembrane region" description="Helical" evidence="1">
    <location>
        <begin position="12"/>
        <end position="28"/>
    </location>
</feature>
<evidence type="ECO:0000256" key="1">
    <source>
        <dbReference type="SAM" id="Phobius"/>
    </source>
</evidence>
<dbReference type="Proteomes" id="UP001140973">
    <property type="component" value="Unassembled WGS sequence"/>
</dbReference>
<feature type="transmembrane region" description="Helical" evidence="1">
    <location>
        <begin position="351"/>
        <end position="377"/>
    </location>
</feature>
<dbReference type="AlphaFoldDB" id="A0A9X4FL85"/>
<feature type="transmembrane region" description="Helical" evidence="1">
    <location>
        <begin position="389"/>
        <end position="406"/>
    </location>
</feature>
<dbReference type="Pfam" id="PF14296">
    <property type="entry name" value="O-ag_pol_Wzy"/>
    <property type="match status" value="1"/>
</dbReference>
<keyword evidence="1" id="KW-1133">Transmembrane helix</keyword>
<feature type="transmembrane region" description="Helical" evidence="1">
    <location>
        <begin position="142"/>
        <end position="166"/>
    </location>
</feature>